<sequence length="336" mass="38134">MQKSQVPSYSFSPLKGYENFEATTQIIISEILERGLPFEILDTENNLVAVQYNNKEYVIHEGTISDANSLIAYWISNDKWMTKLFLKRNNIHHASGVLLQSTYNDKDFKSLQFPLVVKPTDTDHGIAVSTNIQNQEDLHQAINYAFRHSDKVIAEEYFPGREYRFLVIDYQVRAIAFREPANVMGDGQSTIQQLINNKNANRGEDYTHPLLKIKTDEEVDRHLKAQSLSLTSVLPNGQKVYLRKNSNLSTGGDSIDVTDEMPDYYKEVAVKAAKSAGLKIAGIDIIICNLNKEPSFNNYIVVELNAPAMLSMHNFPYIGKNRHVEKYVLDAILNAK</sequence>
<keyword evidence="1 4" id="KW-0436">Ligase</keyword>
<dbReference type="Proteomes" id="UP000244956">
    <property type="component" value="Unassembled WGS sequence"/>
</dbReference>
<dbReference type="PANTHER" id="PTHR21621:SF0">
    <property type="entry name" value="BETA-CITRYLGLUTAMATE SYNTHASE B-RELATED"/>
    <property type="match status" value="1"/>
</dbReference>
<dbReference type="Gene3D" id="3.30.1490.20">
    <property type="entry name" value="ATP-grasp fold, A domain"/>
    <property type="match status" value="1"/>
</dbReference>
<dbReference type="RefSeq" id="WP_109264814.1">
    <property type="nucleotide sequence ID" value="NZ_QEWP01000009.1"/>
</dbReference>
<dbReference type="Pfam" id="PF08443">
    <property type="entry name" value="RimK"/>
    <property type="match status" value="1"/>
</dbReference>
<dbReference type="GO" id="GO:0005737">
    <property type="term" value="C:cytoplasm"/>
    <property type="evidence" value="ECO:0007669"/>
    <property type="project" value="TreeGrafter"/>
</dbReference>
<evidence type="ECO:0000256" key="1">
    <source>
        <dbReference type="ARBA" id="ARBA00022598"/>
    </source>
</evidence>
<keyword evidence="5" id="KW-1185">Reference proteome</keyword>
<dbReference type="AlphaFoldDB" id="A0A2U2B7P4"/>
<dbReference type="GO" id="GO:0009432">
    <property type="term" value="P:SOS response"/>
    <property type="evidence" value="ECO:0007669"/>
    <property type="project" value="TreeGrafter"/>
</dbReference>
<proteinExistence type="predicted"/>
<organism evidence="4 5">
    <name type="scientific">Marinilabilia rubra</name>
    <dbReference type="NCBI Taxonomy" id="2162893"/>
    <lineage>
        <taxon>Bacteria</taxon>
        <taxon>Pseudomonadati</taxon>
        <taxon>Bacteroidota</taxon>
        <taxon>Bacteroidia</taxon>
        <taxon>Marinilabiliales</taxon>
        <taxon>Marinilabiliaceae</taxon>
        <taxon>Marinilabilia</taxon>
    </lineage>
</organism>
<dbReference type="GO" id="GO:0046872">
    <property type="term" value="F:metal ion binding"/>
    <property type="evidence" value="ECO:0007669"/>
    <property type="project" value="InterPro"/>
</dbReference>
<dbReference type="PANTHER" id="PTHR21621">
    <property type="entry name" value="RIBOSOMAL PROTEIN S6 MODIFICATION PROTEIN"/>
    <property type="match status" value="1"/>
</dbReference>
<dbReference type="InterPro" id="IPR013651">
    <property type="entry name" value="ATP-grasp_RimK-type"/>
</dbReference>
<dbReference type="GO" id="GO:0018169">
    <property type="term" value="F:ribosomal S6-glutamic acid ligase activity"/>
    <property type="evidence" value="ECO:0007669"/>
    <property type="project" value="TreeGrafter"/>
</dbReference>
<dbReference type="InterPro" id="IPR011095">
    <property type="entry name" value="Dala_Dala_lig_C"/>
</dbReference>
<dbReference type="InterPro" id="IPR040657">
    <property type="entry name" value="GshAB_ATP-grasp"/>
</dbReference>
<dbReference type="Pfam" id="PF07478">
    <property type="entry name" value="Dala_Dala_lig_C"/>
    <property type="match status" value="1"/>
</dbReference>
<comment type="caution">
    <text evidence="4">The sequence shown here is derived from an EMBL/GenBank/DDBJ whole genome shotgun (WGS) entry which is preliminary data.</text>
</comment>
<evidence type="ECO:0000256" key="2">
    <source>
        <dbReference type="PROSITE-ProRule" id="PRU00409"/>
    </source>
</evidence>
<dbReference type="GO" id="GO:0005524">
    <property type="term" value="F:ATP binding"/>
    <property type="evidence" value="ECO:0007669"/>
    <property type="project" value="UniProtKB-UniRule"/>
</dbReference>
<feature type="domain" description="ATP-grasp" evidence="3">
    <location>
        <begin position="83"/>
        <end position="333"/>
    </location>
</feature>
<protein>
    <submittedName>
        <fullName evidence="4">Glutamate ligase</fullName>
    </submittedName>
</protein>
<evidence type="ECO:0000313" key="5">
    <source>
        <dbReference type="Proteomes" id="UP000244956"/>
    </source>
</evidence>
<dbReference type="OrthoDB" id="9803907at2"/>
<dbReference type="PROSITE" id="PS50975">
    <property type="entry name" value="ATP_GRASP"/>
    <property type="match status" value="1"/>
</dbReference>
<dbReference type="InterPro" id="IPR013815">
    <property type="entry name" value="ATP_grasp_subdomain_1"/>
</dbReference>
<dbReference type="InterPro" id="IPR011761">
    <property type="entry name" value="ATP-grasp"/>
</dbReference>
<dbReference type="SUPFAM" id="SSF56059">
    <property type="entry name" value="Glutathione synthetase ATP-binding domain-like"/>
    <property type="match status" value="1"/>
</dbReference>
<dbReference type="Pfam" id="PF18419">
    <property type="entry name" value="ATP-grasp_6"/>
    <property type="match status" value="1"/>
</dbReference>
<keyword evidence="2" id="KW-0547">Nucleotide-binding</keyword>
<evidence type="ECO:0000313" key="4">
    <source>
        <dbReference type="EMBL" id="PWD99075.1"/>
    </source>
</evidence>
<dbReference type="GO" id="GO:0008716">
    <property type="term" value="F:D-alanine-D-alanine ligase activity"/>
    <property type="evidence" value="ECO:0007669"/>
    <property type="project" value="InterPro"/>
</dbReference>
<dbReference type="Gene3D" id="3.30.470.20">
    <property type="entry name" value="ATP-grasp fold, B domain"/>
    <property type="match status" value="2"/>
</dbReference>
<gene>
    <name evidence="4" type="ORF">DDZ16_12515</name>
</gene>
<keyword evidence="2" id="KW-0067">ATP-binding</keyword>
<evidence type="ECO:0000259" key="3">
    <source>
        <dbReference type="PROSITE" id="PS50975"/>
    </source>
</evidence>
<dbReference type="EMBL" id="QEWP01000009">
    <property type="protein sequence ID" value="PWD99075.1"/>
    <property type="molecule type" value="Genomic_DNA"/>
</dbReference>
<reference evidence="4 5" key="1">
    <citation type="submission" date="2018-05" db="EMBL/GenBank/DDBJ databases">
        <title>Marinilabilia rubrum sp. nov., isolated from saltern sediment.</title>
        <authorList>
            <person name="Zhang R."/>
        </authorList>
    </citation>
    <scope>NUCLEOTIDE SEQUENCE [LARGE SCALE GENOMIC DNA]</scope>
    <source>
        <strain evidence="4 5">WTE16</strain>
    </source>
</reference>
<name>A0A2U2B7P4_9BACT</name>
<accession>A0A2U2B7P4</accession>